<sequence>MSRRIQARERMPSCLFTLVFILALFPPISTIAHTYPCSEAFSVITIKRNIRHCKKLNTLGVEFGWSNHNESSIDIFIGARLDSESEVGWLAWGVNPHDRPEMVGTKALIGIKQSNGSLILNTYNIVSNTKLGCQLFPSKIDVEVQNARFEYLNQIQYYTIFATLVLPSVYNTSRLNHVWQVGYAAIDTEPKMHPTTLQNVDSSETIDLHSGRSTHNVEKHRRHLRTVHGILNILGWGMLLPIGVIIARYFKKFPVEYRCWFGFHISFQIAGYILGTTGWAIGLWLGHTSRHYSFRTHRILAILIFTFTTLQMLALRLRPKATDDYRKYWNMYHHFLGYALLALISVNIFQGIDILRPDHTWKWAYIGLLVVLVFIFLALEIYTWIAFIIRKRKRKRETIQPTPQETNSTPSNTSQGPVAKTSHSSTSSSSSSVMAS</sequence>
<dbReference type="CDD" id="cd09629">
    <property type="entry name" value="DOMON_CIL1_like"/>
    <property type="match status" value="1"/>
</dbReference>
<feature type="binding site" description="axial binding residue" evidence="9">
    <location>
        <position position="264"/>
    </location>
    <ligand>
        <name>heme b</name>
        <dbReference type="ChEBI" id="CHEBI:60344"/>
        <label>1</label>
    </ligand>
    <ligandPart>
        <name>Fe</name>
        <dbReference type="ChEBI" id="CHEBI:18248"/>
    </ligandPart>
</feature>
<dbReference type="InterPro" id="IPR006593">
    <property type="entry name" value="Cyt_b561/ferric_Rdtase_TM"/>
</dbReference>
<evidence type="ECO:0000259" key="14">
    <source>
        <dbReference type="PROSITE" id="PS50939"/>
    </source>
</evidence>
<name>A0A5B6YST1_DAVIN</name>
<dbReference type="PROSITE" id="PS50939">
    <property type="entry name" value="CYTOCHROME_B561"/>
    <property type="match status" value="1"/>
</dbReference>
<keyword evidence="3 11" id="KW-0812">Transmembrane</keyword>
<keyword evidence="7 8" id="KW-0472">Membrane</keyword>
<dbReference type="SMART" id="SM00665">
    <property type="entry name" value="B561"/>
    <property type="match status" value="1"/>
</dbReference>
<gene>
    <name evidence="15" type="ORF">Din_004150</name>
</gene>
<evidence type="ECO:0000256" key="5">
    <source>
        <dbReference type="ARBA" id="ARBA00022982"/>
    </source>
</evidence>
<evidence type="ECO:0000256" key="8">
    <source>
        <dbReference type="PIRNR" id="PIRNR037471"/>
    </source>
</evidence>
<keyword evidence="9" id="KW-0408">Iron</keyword>
<organism evidence="15">
    <name type="scientific">Davidia involucrata</name>
    <name type="common">Dove tree</name>
    <dbReference type="NCBI Taxonomy" id="16924"/>
    <lineage>
        <taxon>Eukaryota</taxon>
        <taxon>Viridiplantae</taxon>
        <taxon>Streptophyta</taxon>
        <taxon>Embryophyta</taxon>
        <taxon>Tracheophyta</taxon>
        <taxon>Spermatophyta</taxon>
        <taxon>Magnoliopsida</taxon>
        <taxon>eudicotyledons</taxon>
        <taxon>Gunneridae</taxon>
        <taxon>Pentapetalae</taxon>
        <taxon>asterids</taxon>
        <taxon>Cornales</taxon>
        <taxon>Nyssaceae</taxon>
        <taxon>Davidia</taxon>
    </lineage>
</organism>
<dbReference type="InterPro" id="IPR005018">
    <property type="entry name" value="DOMON_domain"/>
</dbReference>
<dbReference type="AlphaFoldDB" id="A0A5B6YST1"/>
<feature type="transmembrane region" description="Helical" evidence="11">
    <location>
        <begin position="364"/>
        <end position="389"/>
    </location>
</feature>
<comment type="subcellular location">
    <subcellularLocation>
        <location evidence="1">Membrane</location>
    </subcellularLocation>
</comment>
<keyword evidence="9" id="KW-0479">Metal-binding</keyword>
<dbReference type="InterPro" id="IPR017214">
    <property type="entry name" value="UCP037471"/>
</dbReference>
<feature type="binding site" description="axial binding residue" evidence="9">
    <location>
        <position position="297"/>
    </location>
    <ligand>
        <name>heme b</name>
        <dbReference type="ChEBI" id="CHEBI:60344"/>
        <label>1</label>
    </ligand>
    <ligandPart>
        <name>Fe</name>
        <dbReference type="ChEBI" id="CHEBI:18248"/>
    </ligandPart>
</feature>
<keyword evidence="6 11" id="KW-1133">Transmembrane helix</keyword>
<reference evidence="15" key="1">
    <citation type="submission" date="2019-08" db="EMBL/GenBank/DDBJ databases">
        <title>Reference gene set and small RNA set construction with multiple tissues from Davidia involucrata Baill.</title>
        <authorList>
            <person name="Yang H."/>
            <person name="Zhou C."/>
            <person name="Li G."/>
            <person name="Wang J."/>
            <person name="Gao P."/>
            <person name="Wang M."/>
            <person name="Wang R."/>
            <person name="Zhao Y."/>
        </authorList>
    </citation>
    <scope>NUCLEOTIDE SEQUENCE</scope>
    <source>
        <tissue evidence="15">Mixed with DoveR01_LX</tissue>
    </source>
</reference>
<proteinExistence type="predicted"/>
<evidence type="ECO:0000256" key="9">
    <source>
        <dbReference type="PIRSR" id="PIRSR037471-1"/>
    </source>
</evidence>
<evidence type="ECO:0000256" key="2">
    <source>
        <dbReference type="ARBA" id="ARBA00022448"/>
    </source>
</evidence>
<protein>
    <recommendedName>
        <fullName evidence="8">Cytochrome b561 and DOMON domain-containing protein</fullName>
    </recommendedName>
</protein>
<feature type="domain" description="DOMON" evidence="13">
    <location>
        <begin position="59"/>
        <end position="182"/>
    </location>
</feature>
<evidence type="ECO:0000256" key="4">
    <source>
        <dbReference type="ARBA" id="ARBA00022729"/>
    </source>
</evidence>
<dbReference type="PANTHER" id="PTHR23130:SF175">
    <property type="entry name" value="CYTOCHROME B561 AND DOMON DOMAIN-CONTAINING PROTEIN"/>
    <property type="match status" value="1"/>
</dbReference>
<evidence type="ECO:0000256" key="7">
    <source>
        <dbReference type="ARBA" id="ARBA00023136"/>
    </source>
</evidence>
<evidence type="ECO:0000256" key="3">
    <source>
        <dbReference type="ARBA" id="ARBA00022692"/>
    </source>
</evidence>
<evidence type="ECO:0000256" key="6">
    <source>
        <dbReference type="ARBA" id="ARBA00022989"/>
    </source>
</evidence>
<dbReference type="PROSITE" id="PS50836">
    <property type="entry name" value="DOMON"/>
    <property type="match status" value="1"/>
</dbReference>
<feature type="transmembrane region" description="Helical" evidence="11">
    <location>
        <begin position="229"/>
        <end position="250"/>
    </location>
</feature>
<evidence type="ECO:0000256" key="1">
    <source>
        <dbReference type="ARBA" id="ARBA00004370"/>
    </source>
</evidence>
<accession>A0A5B6YST1</accession>
<dbReference type="PIRSF" id="PIRSF037471">
    <property type="entry name" value="UCP037471"/>
    <property type="match status" value="1"/>
</dbReference>
<dbReference type="GO" id="GO:0046872">
    <property type="term" value="F:metal ion binding"/>
    <property type="evidence" value="ECO:0007669"/>
    <property type="project" value="UniProtKB-KW"/>
</dbReference>
<feature type="compositionally biased region" description="Low complexity" evidence="10">
    <location>
        <begin position="421"/>
        <end position="436"/>
    </location>
</feature>
<keyword evidence="2 8" id="KW-0813">Transport</keyword>
<dbReference type="Gene3D" id="1.20.120.1770">
    <property type="match status" value="1"/>
</dbReference>
<feature type="chain" id="PRO_5022705591" description="Cytochrome b561 and DOMON domain-containing protein" evidence="12">
    <location>
        <begin position="31"/>
        <end position="436"/>
    </location>
</feature>
<keyword evidence="5 8" id="KW-0249">Electron transport</keyword>
<evidence type="ECO:0000313" key="15">
    <source>
        <dbReference type="EMBL" id="MPA34709.1"/>
    </source>
</evidence>
<dbReference type="InterPro" id="IPR045265">
    <property type="entry name" value="AIR12_DOMON"/>
</dbReference>
<dbReference type="CDD" id="cd08760">
    <property type="entry name" value="Cyt_b561_FRRS1_like"/>
    <property type="match status" value="1"/>
</dbReference>
<keyword evidence="4 12" id="KW-0732">Signal</keyword>
<comment type="cofactor">
    <cofactor evidence="8">
        <name>heme b</name>
        <dbReference type="ChEBI" id="CHEBI:60344"/>
    </cofactor>
    <text evidence="8">Binds 2 heme b groups non-covalently.</text>
</comment>
<dbReference type="EMBL" id="GHES01004150">
    <property type="protein sequence ID" value="MPA34709.1"/>
    <property type="molecule type" value="Transcribed_RNA"/>
</dbReference>
<feature type="signal peptide" evidence="12">
    <location>
        <begin position="1"/>
        <end position="30"/>
    </location>
</feature>
<feature type="domain" description="Cytochrome b561" evidence="14">
    <location>
        <begin position="189"/>
        <end position="388"/>
    </location>
</feature>
<evidence type="ECO:0000256" key="11">
    <source>
        <dbReference type="SAM" id="Phobius"/>
    </source>
</evidence>
<dbReference type="PANTHER" id="PTHR23130">
    <property type="entry name" value="CYTOCHROME B561 AND DOMON DOMAIN-CONTAINING PROTEIN"/>
    <property type="match status" value="1"/>
</dbReference>
<dbReference type="Pfam" id="PF04526">
    <property type="entry name" value="DUF568"/>
    <property type="match status" value="1"/>
</dbReference>
<feature type="region of interest" description="Disordered" evidence="10">
    <location>
        <begin position="397"/>
        <end position="436"/>
    </location>
</feature>
<feature type="compositionally biased region" description="Polar residues" evidence="10">
    <location>
        <begin position="399"/>
        <end position="416"/>
    </location>
</feature>
<feature type="binding site" description="axial binding residue" evidence="9">
    <location>
        <position position="333"/>
    </location>
    <ligand>
        <name>heme b</name>
        <dbReference type="ChEBI" id="CHEBI:60344"/>
        <label>1</label>
    </ligand>
    <ligandPart>
        <name>Fe</name>
        <dbReference type="ChEBI" id="CHEBI:18248"/>
    </ligandPart>
</feature>
<feature type="transmembrane region" description="Helical" evidence="11">
    <location>
        <begin position="297"/>
        <end position="315"/>
    </location>
</feature>
<dbReference type="GO" id="GO:0016020">
    <property type="term" value="C:membrane"/>
    <property type="evidence" value="ECO:0007669"/>
    <property type="project" value="UniProtKB-SubCell"/>
</dbReference>
<evidence type="ECO:0000256" key="10">
    <source>
        <dbReference type="SAM" id="MobiDB-lite"/>
    </source>
</evidence>
<feature type="transmembrane region" description="Helical" evidence="11">
    <location>
        <begin position="335"/>
        <end position="352"/>
    </location>
</feature>
<evidence type="ECO:0000259" key="13">
    <source>
        <dbReference type="PROSITE" id="PS50836"/>
    </source>
</evidence>
<feature type="binding site" description="axial binding residue" evidence="9">
    <location>
        <position position="228"/>
    </location>
    <ligand>
        <name>heme b</name>
        <dbReference type="ChEBI" id="CHEBI:60344"/>
        <label>1</label>
    </ligand>
    <ligandPart>
        <name>Fe</name>
        <dbReference type="ChEBI" id="CHEBI:18248"/>
    </ligandPart>
</feature>
<evidence type="ECO:0000256" key="12">
    <source>
        <dbReference type="SAM" id="SignalP"/>
    </source>
</evidence>
<feature type="transmembrane region" description="Helical" evidence="11">
    <location>
        <begin position="262"/>
        <end position="285"/>
    </location>
</feature>